<evidence type="ECO:0000313" key="2">
    <source>
        <dbReference type="Proteomes" id="UP001153331"/>
    </source>
</evidence>
<keyword evidence="2" id="KW-1185">Reference proteome</keyword>
<organism evidence="1 2">
    <name type="scientific">Boeremia exigua</name>
    <dbReference type="NCBI Taxonomy" id="749465"/>
    <lineage>
        <taxon>Eukaryota</taxon>
        <taxon>Fungi</taxon>
        <taxon>Dikarya</taxon>
        <taxon>Ascomycota</taxon>
        <taxon>Pezizomycotina</taxon>
        <taxon>Dothideomycetes</taxon>
        <taxon>Pleosporomycetidae</taxon>
        <taxon>Pleosporales</taxon>
        <taxon>Pleosporineae</taxon>
        <taxon>Didymellaceae</taxon>
        <taxon>Boeremia</taxon>
    </lineage>
</organism>
<dbReference type="Proteomes" id="UP001153331">
    <property type="component" value="Unassembled WGS sequence"/>
</dbReference>
<comment type="caution">
    <text evidence="1">The sequence shown here is derived from an EMBL/GenBank/DDBJ whole genome shotgun (WGS) entry which is preliminary data.</text>
</comment>
<sequence>MWEPFGTQPANATAYWKPAPGERGTFGILSTCILTLLLCVYTSLHPNIPVNKITRWYQKPWALKTFGVVVGLFAPELVAFIAFQQWMWARNLEDAISGPIAKLIPPTIATPRRHIWSRFRAPADVEQAAELTKAGDESGTVNRKTDQKINP</sequence>
<evidence type="ECO:0000313" key="1">
    <source>
        <dbReference type="EMBL" id="KAJ8111286.1"/>
    </source>
</evidence>
<gene>
    <name evidence="1" type="ORF">OPT61_g6084</name>
</gene>
<accession>A0ACC2I7Y7</accession>
<protein>
    <submittedName>
        <fullName evidence="1">Uncharacterized protein</fullName>
    </submittedName>
</protein>
<proteinExistence type="predicted"/>
<reference evidence="1" key="1">
    <citation type="submission" date="2022-11" db="EMBL/GenBank/DDBJ databases">
        <title>Genome Sequence of Boeremia exigua.</title>
        <authorList>
            <person name="Buettner E."/>
        </authorList>
    </citation>
    <scope>NUCLEOTIDE SEQUENCE</scope>
    <source>
        <strain evidence="1">CU02</strain>
    </source>
</reference>
<dbReference type="EMBL" id="JAPHNI010000419">
    <property type="protein sequence ID" value="KAJ8111286.1"/>
    <property type="molecule type" value="Genomic_DNA"/>
</dbReference>
<name>A0ACC2I7Y7_9PLEO</name>